<dbReference type="RefSeq" id="WP_058257529.1">
    <property type="nucleotide sequence ID" value="NZ_LN879430.1"/>
</dbReference>
<feature type="domain" description="Nudix hydrolase" evidence="1">
    <location>
        <begin position="28"/>
        <end position="156"/>
    </location>
</feature>
<proteinExistence type="predicted"/>
<reference evidence="3" key="1">
    <citation type="submission" date="2015-09" db="EMBL/GenBank/DDBJ databases">
        <authorList>
            <person name="Wibberg D."/>
        </authorList>
    </citation>
    <scope>NUCLEOTIDE SEQUENCE [LARGE SCALE GENOMIC DNA]</scope>
    <source>
        <strain evidence="3">SD1D</strain>
    </source>
</reference>
<sequence length="168" mass="19632">MEQWDIYDKCFVKTGRTHERGKTLEEGDYHLVVHIYPINSKGQILIQKRTDTVSWKPGFWAATGGSAISGDDAWTTCQKELWEELGIKATRENSSLVMMYRRHNSFCAVWLVKTDVSIEELKLQPEEVAEAKWVTRTEIKEMAKEGIWVDYFYLDFMFHLIEEDLGTM</sequence>
<dbReference type="AlphaFoldDB" id="A0A0K8J3R8"/>
<keyword evidence="3" id="KW-1185">Reference proteome</keyword>
<dbReference type="InterPro" id="IPR015797">
    <property type="entry name" value="NUDIX_hydrolase-like_dom_sf"/>
</dbReference>
<protein>
    <recommendedName>
        <fullName evidence="1">Nudix hydrolase domain-containing protein</fullName>
    </recommendedName>
</protein>
<dbReference type="OrthoDB" id="9786032at2"/>
<dbReference type="Gene3D" id="3.90.79.10">
    <property type="entry name" value="Nucleoside Triphosphate Pyrophosphohydrolase"/>
    <property type="match status" value="1"/>
</dbReference>
<evidence type="ECO:0000313" key="2">
    <source>
        <dbReference type="EMBL" id="CUH92132.1"/>
    </source>
</evidence>
<dbReference type="KEGG" id="hsd:SD1D_0581"/>
<dbReference type="SUPFAM" id="SSF55811">
    <property type="entry name" value="Nudix"/>
    <property type="match status" value="1"/>
</dbReference>
<evidence type="ECO:0000313" key="3">
    <source>
        <dbReference type="Proteomes" id="UP000196053"/>
    </source>
</evidence>
<dbReference type="Proteomes" id="UP000196053">
    <property type="component" value="Chromosome I"/>
</dbReference>
<organism evidence="2 3">
    <name type="scientific">Herbinix luporum</name>
    <dbReference type="NCBI Taxonomy" id="1679721"/>
    <lineage>
        <taxon>Bacteria</taxon>
        <taxon>Bacillati</taxon>
        <taxon>Bacillota</taxon>
        <taxon>Clostridia</taxon>
        <taxon>Lachnospirales</taxon>
        <taxon>Lachnospiraceae</taxon>
        <taxon>Herbinix</taxon>
    </lineage>
</organism>
<dbReference type="PANTHER" id="PTHR10885">
    <property type="entry name" value="ISOPENTENYL-DIPHOSPHATE DELTA-ISOMERASE"/>
    <property type="match status" value="1"/>
</dbReference>
<dbReference type="CDD" id="cd04693">
    <property type="entry name" value="NUDIX_Hydrolase"/>
    <property type="match status" value="1"/>
</dbReference>
<dbReference type="PANTHER" id="PTHR10885:SF0">
    <property type="entry name" value="ISOPENTENYL-DIPHOSPHATE DELTA-ISOMERASE"/>
    <property type="match status" value="1"/>
</dbReference>
<evidence type="ECO:0000259" key="1">
    <source>
        <dbReference type="PROSITE" id="PS51462"/>
    </source>
</evidence>
<accession>A0A0K8J3R8</accession>
<dbReference type="InterPro" id="IPR000086">
    <property type="entry name" value="NUDIX_hydrolase_dom"/>
</dbReference>
<dbReference type="Pfam" id="PF00293">
    <property type="entry name" value="NUDIX"/>
    <property type="match status" value="1"/>
</dbReference>
<name>A0A0K8J3R8_9FIRM</name>
<gene>
    <name evidence="2" type="ORF">SD1D_0581</name>
</gene>
<dbReference type="PROSITE" id="PS51462">
    <property type="entry name" value="NUDIX"/>
    <property type="match status" value="1"/>
</dbReference>
<dbReference type="EMBL" id="LN879430">
    <property type="protein sequence ID" value="CUH92132.1"/>
    <property type="molecule type" value="Genomic_DNA"/>
</dbReference>
<dbReference type="GO" id="GO:0003824">
    <property type="term" value="F:catalytic activity"/>
    <property type="evidence" value="ECO:0007669"/>
    <property type="project" value="UniProtKB-ARBA"/>
</dbReference>